<dbReference type="PROSITE" id="PS50994">
    <property type="entry name" value="INTEGRASE"/>
    <property type="match status" value="1"/>
</dbReference>
<dbReference type="SUPFAM" id="SSF56672">
    <property type="entry name" value="DNA/RNA polymerases"/>
    <property type="match status" value="1"/>
</dbReference>
<dbReference type="InterPro" id="IPR012337">
    <property type="entry name" value="RNaseH-like_sf"/>
</dbReference>
<keyword evidence="10" id="KW-1185">Reference proteome</keyword>
<evidence type="ECO:0000256" key="5">
    <source>
        <dbReference type="SAM" id="MobiDB-lite"/>
    </source>
</evidence>
<dbReference type="GO" id="GO:0015074">
    <property type="term" value="P:DNA integration"/>
    <property type="evidence" value="ECO:0007669"/>
    <property type="project" value="InterPro"/>
</dbReference>
<organism evidence="9 10">
    <name type="scientific">Esox lucius</name>
    <name type="common">Northern pike</name>
    <dbReference type="NCBI Taxonomy" id="8010"/>
    <lineage>
        <taxon>Eukaryota</taxon>
        <taxon>Metazoa</taxon>
        <taxon>Chordata</taxon>
        <taxon>Craniata</taxon>
        <taxon>Vertebrata</taxon>
        <taxon>Euteleostomi</taxon>
        <taxon>Actinopterygii</taxon>
        <taxon>Neopterygii</taxon>
        <taxon>Teleostei</taxon>
        <taxon>Protacanthopterygii</taxon>
        <taxon>Esociformes</taxon>
        <taxon>Esocidae</taxon>
        <taxon>Esox</taxon>
    </lineage>
</organism>
<dbReference type="GeneTree" id="ENSGT00940000160750"/>
<dbReference type="Gene3D" id="3.30.70.270">
    <property type="match status" value="2"/>
</dbReference>
<dbReference type="EC" id="3.1.26.4" evidence="2"/>
<name>A0AAY5L5E5_ESOLU</name>
<proteinExistence type="inferred from homology"/>
<dbReference type="Gene3D" id="3.10.10.10">
    <property type="entry name" value="HIV Type 1 Reverse Transcriptase, subunit A, domain 1"/>
    <property type="match status" value="1"/>
</dbReference>
<evidence type="ECO:0000256" key="4">
    <source>
        <dbReference type="ARBA" id="ARBA00039658"/>
    </source>
</evidence>
<dbReference type="Proteomes" id="UP000265140">
    <property type="component" value="Chromosome 17"/>
</dbReference>
<dbReference type="Pfam" id="PF00665">
    <property type="entry name" value="rve"/>
    <property type="match status" value="1"/>
</dbReference>
<dbReference type="InterPro" id="IPR050951">
    <property type="entry name" value="Retrovirus_Pol_polyprotein"/>
</dbReference>
<dbReference type="InterPro" id="IPR043128">
    <property type="entry name" value="Rev_trsase/Diguanyl_cyclase"/>
</dbReference>
<dbReference type="InterPro" id="IPR041588">
    <property type="entry name" value="Integrase_H2C2"/>
</dbReference>
<dbReference type="Pfam" id="PF00075">
    <property type="entry name" value="RNase_H"/>
    <property type="match status" value="1"/>
</dbReference>
<accession>A0AAY5L5E5</accession>
<dbReference type="InterPro" id="IPR002156">
    <property type="entry name" value="RNaseH_domain"/>
</dbReference>
<evidence type="ECO:0000259" key="8">
    <source>
        <dbReference type="PROSITE" id="PS50994"/>
    </source>
</evidence>
<feature type="region of interest" description="Disordered" evidence="5">
    <location>
        <begin position="1"/>
        <end position="21"/>
    </location>
</feature>
<evidence type="ECO:0000259" key="6">
    <source>
        <dbReference type="PROSITE" id="PS50878"/>
    </source>
</evidence>
<feature type="compositionally biased region" description="Polar residues" evidence="5">
    <location>
        <begin position="663"/>
        <end position="673"/>
    </location>
</feature>
<dbReference type="InterPro" id="IPR001584">
    <property type="entry name" value="Integrase_cat-core"/>
</dbReference>
<dbReference type="Pfam" id="PF17919">
    <property type="entry name" value="RT_RNaseH_2"/>
    <property type="match status" value="1"/>
</dbReference>
<dbReference type="PANTHER" id="PTHR37984:SF5">
    <property type="entry name" value="PROTEIN NYNRIN-LIKE"/>
    <property type="match status" value="1"/>
</dbReference>
<dbReference type="Gene3D" id="1.10.340.70">
    <property type="match status" value="1"/>
</dbReference>
<dbReference type="Pfam" id="PF00078">
    <property type="entry name" value="RVT_1"/>
    <property type="match status" value="1"/>
</dbReference>
<protein>
    <recommendedName>
        <fullName evidence="4">Gypsy retrotransposon integrase-like protein 1</fullName>
        <ecNumber evidence="2">3.1.26.4</ecNumber>
    </recommendedName>
</protein>
<dbReference type="SUPFAM" id="SSF53098">
    <property type="entry name" value="Ribonuclease H-like"/>
    <property type="match status" value="2"/>
</dbReference>
<dbReference type="InterPro" id="IPR043502">
    <property type="entry name" value="DNA/RNA_pol_sf"/>
</dbReference>
<feature type="domain" description="Integrase catalytic" evidence="8">
    <location>
        <begin position="756"/>
        <end position="914"/>
    </location>
</feature>
<dbReference type="PROSITE" id="PS50879">
    <property type="entry name" value="RNASE_H_1"/>
    <property type="match status" value="1"/>
</dbReference>
<dbReference type="Ensembl" id="ENSELUT00000103856.1">
    <property type="protein sequence ID" value="ENSELUP00000096261.1"/>
    <property type="gene ID" value="ENSELUG00000035231.1"/>
</dbReference>
<evidence type="ECO:0000256" key="1">
    <source>
        <dbReference type="ARBA" id="ARBA00010879"/>
    </source>
</evidence>
<dbReference type="Gene3D" id="3.10.20.370">
    <property type="match status" value="1"/>
</dbReference>
<keyword evidence="3" id="KW-0511">Multifunctional enzyme</keyword>
<dbReference type="Pfam" id="PF17921">
    <property type="entry name" value="Integrase_H2C2"/>
    <property type="match status" value="1"/>
</dbReference>
<sequence length="925" mass="102545">MSYRTHCGPRAPRTWGSPIAHQSSLKSARESPYGCPKPEAEEGLDVTLNGLWPTGVLEESGSAWNTHILPVEKKGTGKYRMAHDLRAINNILLTPTIPVPNPYVALTNLTPDQKWFTCIDLANAFFCLPLAEELRDIFSFTHRGRQWRYTRLPQGFSLSPGIFNQVLREALQGCCLPTGVTLVQYVDDLLLVAPTVAACIQATMTVLTRLAEKGFKVSKEKLQLVRTQVSFLGRVISQKGAGLSPAHRTTILHHPKPTTVQEMLSFLGLTGYSRNYIPNYSGITEPLRALVKEQGMRKLKATLNWTCPADQAFILLKQQLATAADLAIPDYTKPFFLDVSETGQVMNGVLFQKKGGDRNILMYISVGFDKTEKRHPTCTQHAAGVARLIQKCAHIVRGHHLQILTTHSVVAYVNSQMFTMTSLRQQHLSKILGAPNLIFTHEGINIADRMGTGLPHECAQEVVRESKTRTDLEAEPLPGAEDLFTDGCCFRHEQDGLRAAFAVVKLTPEGLVTLKAERLQGMQSAQRAEVRALIEALRLAQGTRVNIYTDSANAVGAAHVELGQWLKAGFRTAGGKPIKHEAEMRELAEALDLPEKVSIIKCKGHDNSNSVVAQGNQAADTAAKQAAGYTPRVMVVRAEEEVGWGEGPERDGLVRHQKGASPQEKTIWQQRGATETSGLWRGPDGRVILPPAMRGDKFAEAHGLGHVGPAQMLRNLCHWWHPFMVDMVRNYTRTCTICTHHNPKPTIKPEMGAFPMTTRPGQEIVIDYTDMEETVWGCCYMLVCVDMFTGWPEAWPARREDSQTVIKCLVNQYIPRHGFPEKIRSDNGTHFKNSDLQKVESLLGLKHAFGTVYHPQSQGKLERMNQNLKNKLAKICAQTKLNWVDALPLALMTIRCSLNQTTGFTPYELLTGRQFPGPAAGPAVP</sequence>
<evidence type="ECO:0000313" key="10">
    <source>
        <dbReference type="Proteomes" id="UP000265140"/>
    </source>
</evidence>
<feature type="region of interest" description="Disordered" evidence="5">
    <location>
        <begin position="645"/>
        <end position="673"/>
    </location>
</feature>
<dbReference type="GO" id="GO:0004523">
    <property type="term" value="F:RNA-DNA hybrid ribonuclease activity"/>
    <property type="evidence" value="ECO:0007669"/>
    <property type="project" value="UniProtKB-EC"/>
</dbReference>
<dbReference type="InterPro" id="IPR036397">
    <property type="entry name" value="RNaseH_sf"/>
</dbReference>
<dbReference type="PANTHER" id="PTHR37984">
    <property type="entry name" value="PROTEIN CBG26694"/>
    <property type="match status" value="1"/>
</dbReference>
<feature type="domain" description="Reverse transcriptase" evidence="6">
    <location>
        <begin position="1"/>
        <end position="236"/>
    </location>
</feature>
<dbReference type="InterPro" id="IPR041577">
    <property type="entry name" value="RT_RNaseH_2"/>
</dbReference>
<comment type="similarity">
    <text evidence="1">Belongs to the beta type-B retroviral polymerase family. HERV class-II K(HML-2) pol subfamily.</text>
</comment>
<evidence type="ECO:0000259" key="7">
    <source>
        <dbReference type="PROSITE" id="PS50879"/>
    </source>
</evidence>
<evidence type="ECO:0000256" key="3">
    <source>
        <dbReference type="ARBA" id="ARBA00023268"/>
    </source>
</evidence>
<reference evidence="9" key="2">
    <citation type="submission" date="2025-08" db="UniProtKB">
        <authorList>
            <consortium name="Ensembl"/>
        </authorList>
    </citation>
    <scope>IDENTIFICATION</scope>
</reference>
<feature type="domain" description="RNase H type-1" evidence="7">
    <location>
        <begin position="477"/>
        <end position="628"/>
    </location>
</feature>
<evidence type="ECO:0000256" key="2">
    <source>
        <dbReference type="ARBA" id="ARBA00012180"/>
    </source>
</evidence>
<reference evidence="9 10" key="1">
    <citation type="submission" date="2020-02" db="EMBL/GenBank/DDBJ databases">
        <title>Esox lucius (northern pike) genome, fEsoLuc1, primary haplotype.</title>
        <authorList>
            <person name="Myers G."/>
            <person name="Karagic N."/>
            <person name="Meyer A."/>
            <person name="Pippel M."/>
            <person name="Reichard M."/>
            <person name="Winkler S."/>
            <person name="Tracey A."/>
            <person name="Sims Y."/>
            <person name="Howe K."/>
            <person name="Rhie A."/>
            <person name="Formenti G."/>
            <person name="Durbin R."/>
            <person name="Fedrigo O."/>
            <person name="Jarvis E.D."/>
        </authorList>
    </citation>
    <scope>NUCLEOTIDE SEQUENCE [LARGE SCALE GENOMIC DNA]</scope>
</reference>
<dbReference type="Gene3D" id="3.30.420.10">
    <property type="entry name" value="Ribonuclease H-like superfamily/Ribonuclease H"/>
    <property type="match status" value="2"/>
</dbReference>
<dbReference type="PROSITE" id="PS50878">
    <property type="entry name" value="RT_POL"/>
    <property type="match status" value="1"/>
</dbReference>
<reference evidence="9" key="3">
    <citation type="submission" date="2025-09" db="UniProtKB">
        <authorList>
            <consortium name="Ensembl"/>
        </authorList>
    </citation>
    <scope>IDENTIFICATION</scope>
</reference>
<dbReference type="InterPro" id="IPR000477">
    <property type="entry name" value="RT_dom"/>
</dbReference>
<dbReference type="GO" id="GO:0003676">
    <property type="term" value="F:nucleic acid binding"/>
    <property type="evidence" value="ECO:0007669"/>
    <property type="project" value="InterPro"/>
</dbReference>
<evidence type="ECO:0000313" key="9">
    <source>
        <dbReference type="Ensembl" id="ENSELUP00000096261.1"/>
    </source>
</evidence>
<dbReference type="AlphaFoldDB" id="A0AAY5L5E5"/>